<dbReference type="InterPro" id="IPR029044">
    <property type="entry name" value="Nucleotide-diphossugar_trans"/>
</dbReference>
<dbReference type="Gene3D" id="3.90.550.10">
    <property type="entry name" value="Spore Coat Polysaccharide Biosynthesis Protein SpsA, Chain A"/>
    <property type="match status" value="1"/>
</dbReference>
<dbReference type="Proteomes" id="UP000708576">
    <property type="component" value="Unassembled WGS sequence"/>
</dbReference>
<dbReference type="SUPFAM" id="SSF53448">
    <property type="entry name" value="Nucleotide-diphospho-sugar transferases"/>
    <property type="match status" value="1"/>
</dbReference>
<dbReference type="EMBL" id="JAGUCO010000004">
    <property type="protein sequence ID" value="MBS2098232.1"/>
    <property type="molecule type" value="Genomic_DNA"/>
</dbReference>
<dbReference type="PANTHER" id="PTHR43685:SF2">
    <property type="entry name" value="GLYCOSYLTRANSFERASE 2-LIKE DOMAIN-CONTAINING PROTEIN"/>
    <property type="match status" value="1"/>
</dbReference>
<evidence type="ECO:0000313" key="3">
    <source>
        <dbReference type="Proteomes" id="UP000708576"/>
    </source>
</evidence>
<dbReference type="PANTHER" id="PTHR43685">
    <property type="entry name" value="GLYCOSYLTRANSFERASE"/>
    <property type="match status" value="1"/>
</dbReference>
<dbReference type="Pfam" id="PF00535">
    <property type="entry name" value="Glycos_transf_2"/>
    <property type="match status" value="1"/>
</dbReference>
<organism evidence="2 3">
    <name type="scientific">Carboxylicivirga linearis</name>
    <dbReference type="NCBI Taxonomy" id="1628157"/>
    <lineage>
        <taxon>Bacteria</taxon>
        <taxon>Pseudomonadati</taxon>
        <taxon>Bacteroidota</taxon>
        <taxon>Bacteroidia</taxon>
        <taxon>Marinilabiliales</taxon>
        <taxon>Marinilabiliaceae</taxon>
        <taxon>Carboxylicivirga</taxon>
    </lineage>
</organism>
<evidence type="ECO:0000259" key="1">
    <source>
        <dbReference type="Pfam" id="PF00535"/>
    </source>
</evidence>
<dbReference type="InterPro" id="IPR001173">
    <property type="entry name" value="Glyco_trans_2-like"/>
</dbReference>
<evidence type="ECO:0000313" key="2">
    <source>
        <dbReference type="EMBL" id="MBS2098232.1"/>
    </source>
</evidence>
<keyword evidence="3" id="KW-1185">Reference proteome</keyword>
<dbReference type="InterPro" id="IPR050834">
    <property type="entry name" value="Glycosyltransf_2"/>
</dbReference>
<reference evidence="2 3" key="1">
    <citation type="journal article" date="2015" name="Int. J. Syst. Evol. Microbiol.">
        <title>Carboxylicivirga linearis sp. nov., isolated from a sea cucumber culture pond.</title>
        <authorList>
            <person name="Wang F.Q."/>
            <person name="Zhou Y.X."/>
            <person name="Lin X.Z."/>
            <person name="Chen G.J."/>
            <person name="Du Z.J."/>
        </authorList>
    </citation>
    <scope>NUCLEOTIDE SEQUENCE [LARGE SCALE GENOMIC DNA]</scope>
    <source>
        <strain evidence="2 3">FB218</strain>
    </source>
</reference>
<comment type="caution">
    <text evidence="2">The sequence shown here is derived from an EMBL/GenBank/DDBJ whole genome shotgun (WGS) entry which is preliminary data.</text>
</comment>
<accession>A0ABS5JTP9</accession>
<sequence length="315" mass="36832">MVQEPFFSVVIPLYNKERDIEHTIQSVLKQEFTSFELIIVNDGSTDSGLEVVNSIVDDRLFCYTIKNSGPSIARNFGVEKAKSEYIVFLDADDIWYPQHLKKLKQLINNKYEVSWYCTGYEYMLEGKSTYPMNVSLMLDSKNSYGVCDYFENSLSDSLVSTSSVCLKKEFFMMLGGFNPKYDTGQDTDLWIRAGLVSQLAYINRITVVVNLQGSNRITDMPILSKRHLQFDDHLNVEEDRLPFRKFMNFYRYNHYLKFKMAGFEENAQVYLVNLDAQMLNRKQRFLLKIPGRILRAIYDFKSKLYKYGIRLRASN</sequence>
<dbReference type="RefSeq" id="WP_212215478.1">
    <property type="nucleotide sequence ID" value="NZ_JAGUCO010000004.1"/>
</dbReference>
<dbReference type="CDD" id="cd00761">
    <property type="entry name" value="Glyco_tranf_GTA_type"/>
    <property type="match status" value="1"/>
</dbReference>
<proteinExistence type="predicted"/>
<feature type="domain" description="Glycosyltransferase 2-like" evidence="1">
    <location>
        <begin position="8"/>
        <end position="125"/>
    </location>
</feature>
<name>A0ABS5JTP9_9BACT</name>
<gene>
    <name evidence="2" type="ORF">KEM10_08050</name>
</gene>
<protein>
    <submittedName>
        <fullName evidence="2">Glycosyltransferase family 2 protein</fullName>
    </submittedName>
</protein>